<dbReference type="PROSITE" id="PS50110">
    <property type="entry name" value="RESPONSE_REGULATORY"/>
    <property type="match status" value="1"/>
</dbReference>
<evidence type="ECO:0000256" key="4">
    <source>
        <dbReference type="ARBA" id="ARBA00022679"/>
    </source>
</evidence>
<evidence type="ECO:0000256" key="3">
    <source>
        <dbReference type="ARBA" id="ARBA00022553"/>
    </source>
</evidence>
<dbReference type="Pfam" id="PF02518">
    <property type="entry name" value="HATPase_c"/>
    <property type="match status" value="1"/>
</dbReference>
<dbReference type="Gene3D" id="3.40.50.2300">
    <property type="match status" value="1"/>
</dbReference>
<accession>A0ABT1QWL7</accession>
<dbReference type="InterPro" id="IPR001789">
    <property type="entry name" value="Sig_transdc_resp-reg_receiver"/>
</dbReference>
<evidence type="ECO:0000259" key="10">
    <source>
        <dbReference type="PROSITE" id="PS50110"/>
    </source>
</evidence>
<dbReference type="InterPro" id="IPR005467">
    <property type="entry name" value="His_kinase_dom"/>
</dbReference>
<dbReference type="InterPro" id="IPR036097">
    <property type="entry name" value="HisK_dim/P_sf"/>
</dbReference>
<evidence type="ECO:0000313" key="12">
    <source>
        <dbReference type="Proteomes" id="UP001165498"/>
    </source>
</evidence>
<dbReference type="SUPFAM" id="SSF52172">
    <property type="entry name" value="CheY-like"/>
    <property type="match status" value="1"/>
</dbReference>
<dbReference type="CDD" id="cd00082">
    <property type="entry name" value="HisKA"/>
    <property type="match status" value="1"/>
</dbReference>
<dbReference type="CDD" id="cd00156">
    <property type="entry name" value="REC"/>
    <property type="match status" value="1"/>
</dbReference>
<feature type="domain" description="Histidine kinase" evidence="9">
    <location>
        <begin position="424"/>
        <end position="638"/>
    </location>
</feature>
<dbReference type="PRINTS" id="PR00344">
    <property type="entry name" value="BCTRLSENSOR"/>
</dbReference>
<feature type="domain" description="Response regulatory" evidence="10">
    <location>
        <begin position="653"/>
        <end position="770"/>
    </location>
</feature>
<dbReference type="InterPro" id="IPR003661">
    <property type="entry name" value="HisK_dim/P_dom"/>
</dbReference>
<dbReference type="SMART" id="SM00388">
    <property type="entry name" value="HisKA"/>
    <property type="match status" value="1"/>
</dbReference>
<feature type="chain" id="PRO_5047529462" description="histidine kinase" evidence="8">
    <location>
        <begin position="17"/>
        <end position="785"/>
    </location>
</feature>
<evidence type="ECO:0000256" key="5">
    <source>
        <dbReference type="ARBA" id="ARBA00022777"/>
    </source>
</evidence>
<evidence type="ECO:0000259" key="9">
    <source>
        <dbReference type="PROSITE" id="PS50109"/>
    </source>
</evidence>
<dbReference type="InterPro" id="IPR003594">
    <property type="entry name" value="HATPase_dom"/>
</dbReference>
<comment type="catalytic activity">
    <reaction evidence="1">
        <text>ATP + protein L-histidine = ADP + protein N-phospho-L-histidine.</text>
        <dbReference type="EC" id="2.7.13.3"/>
    </reaction>
</comment>
<feature type="transmembrane region" description="Helical" evidence="7">
    <location>
        <begin position="378"/>
        <end position="399"/>
    </location>
</feature>
<keyword evidence="4" id="KW-0808">Transferase</keyword>
<dbReference type="RefSeq" id="WP_255915874.1">
    <property type="nucleotide sequence ID" value="NZ_JANFQO010000020.1"/>
</dbReference>
<keyword evidence="8" id="KW-0732">Signal</keyword>
<dbReference type="InterPro" id="IPR011990">
    <property type="entry name" value="TPR-like_helical_dom_sf"/>
</dbReference>
<sequence length="785" mass="84202">MLAGLCCLLLSAGLSAGPAVSLRPAMLDAPREALQRGDALLAQGNLSPAAREQLLRDMATAAVLVAPEQAQRIAAELDALGREGQRPAAAALADLLRAGLRLESNDVEAGLALANSATATLRNLDQPYWSALADLESCHALLSASRSGTALRYCERAHAAAGVLDEYERAKTDNLMQWALYATGAAARALPFAESARARYVALGSRGGIAMMDDNIAGLQLALGKPALALAASRSALAYELANGKIQHSVSSRQNVAKALAALGQPREALKEIDTALATARRLELGRLQAQLLASQAQIAEHSGRLALALAATRELIELNARLSSREVERAVAELDAHYGAQARESEIRALRQAAELQTALLRAAEADKAGERTRARFYALALVAALCVGVLLAALIALRLRWLARLNAALEQVNRTRADMLAMAAHEVRNPMAAISGLIDMALHRINDRRARGLLETARATSIELVRTAEDYLDHAQLALDRMNLRQEAFDLPALLAQVAGLFHAELAGRPLRLVLQADPELPRLVCGDAARLQQVLVNLLGNAVKFTSQGEVRLEAVALAGEWVRFRISDSGPGIAAHEVERLLQPFERGDGRTRRGTGLGLSIANQLIQVMGGQLQIETEPGIGSRFAFNLHLAAAPRPAAPVIAARRGRVLLVDDDPAIRELLSAQLDALSLEHRVAAGIDEALAIWREFHPETLLVDLHLDRENGVDLIRRLRAECAPAAPPRCLIHSASPPDGPHDRTPPEWNIQWVRKPMPLRELGRLLGGDAANMDREKHGSSAAVA</sequence>
<dbReference type="SUPFAM" id="SSF48452">
    <property type="entry name" value="TPR-like"/>
    <property type="match status" value="1"/>
</dbReference>
<dbReference type="CDD" id="cd16922">
    <property type="entry name" value="HATPase_EvgS-ArcB-TorS-like"/>
    <property type="match status" value="1"/>
</dbReference>
<keyword evidence="3 6" id="KW-0597">Phosphoprotein</keyword>
<keyword evidence="5 11" id="KW-0418">Kinase</keyword>
<keyword evidence="7" id="KW-0472">Membrane</keyword>
<organism evidence="11 12">
    <name type="scientific">Tahibacter harae</name>
    <dbReference type="NCBI Taxonomy" id="2963937"/>
    <lineage>
        <taxon>Bacteria</taxon>
        <taxon>Pseudomonadati</taxon>
        <taxon>Pseudomonadota</taxon>
        <taxon>Gammaproteobacteria</taxon>
        <taxon>Lysobacterales</taxon>
        <taxon>Rhodanobacteraceae</taxon>
        <taxon>Tahibacter</taxon>
    </lineage>
</organism>
<dbReference type="InterPro" id="IPR036890">
    <property type="entry name" value="HATPase_C_sf"/>
</dbReference>
<evidence type="ECO:0000256" key="7">
    <source>
        <dbReference type="SAM" id="Phobius"/>
    </source>
</evidence>
<evidence type="ECO:0000256" key="6">
    <source>
        <dbReference type="PROSITE-ProRule" id="PRU00169"/>
    </source>
</evidence>
<dbReference type="Gene3D" id="1.25.40.10">
    <property type="entry name" value="Tetratricopeptide repeat domain"/>
    <property type="match status" value="1"/>
</dbReference>
<evidence type="ECO:0000256" key="8">
    <source>
        <dbReference type="SAM" id="SignalP"/>
    </source>
</evidence>
<gene>
    <name evidence="11" type="ORF">NM961_18375</name>
</gene>
<feature type="signal peptide" evidence="8">
    <location>
        <begin position="1"/>
        <end position="16"/>
    </location>
</feature>
<dbReference type="EC" id="2.7.13.3" evidence="2"/>
<dbReference type="Gene3D" id="1.10.287.130">
    <property type="match status" value="1"/>
</dbReference>
<dbReference type="Pfam" id="PF00072">
    <property type="entry name" value="Response_reg"/>
    <property type="match status" value="1"/>
</dbReference>
<dbReference type="SMART" id="SM00448">
    <property type="entry name" value="REC"/>
    <property type="match status" value="1"/>
</dbReference>
<dbReference type="InterPro" id="IPR011006">
    <property type="entry name" value="CheY-like_superfamily"/>
</dbReference>
<dbReference type="SUPFAM" id="SSF55874">
    <property type="entry name" value="ATPase domain of HSP90 chaperone/DNA topoisomerase II/histidine kinase"/>
    <property type="match status" value="1"/>
</dbReference>
<dbReference type="SUPFAM" id="SSF47384">
    <property type="entry name" value="Homodimeric domain of signal transducing histidine kinase"/>
    <property type="match status" value="1"/>
</dbReference>
<dbReference type="Gene3D" id="3.30.565.10">
    <property type="entry name" value="Histidine kinase-like ATPase, C-terminal domain"/>
    <property type="match status" value="1"/>
</dbReference>
<name>A0ABT1QWL7_9GAMM</name>
<evidence type="ECO:0000256" key="1">
    <source>
        <dbReference type="ARBA" id="ARBA00000085"/>
    </source>
</evidence>
<dbReference type="PANTHER" id="PTHR43047">
    <property type="entry name" value="TWO-COMPONENT HISTIDINE PROTEIN KINASE"/>
    <property type="match status" value="1"/>
</dbReference>
<dbReference type="Proteomes" id="UP001165498">
    <property type="component" value="Unassembled WGS sequence"/>
</dbReference>
<keyword evidence="7" id="KW-1133">Transmembrane helix</keyword>
<evidence type="ECO:0000256" key="2">
    <source>
        <dbReference type="ARBA" id="ARBA00012438"/>
    </source>
</evidence>
<reference evidence="11" key="1">
    <citation type="submission" date="2022-07" db="EMBL/GenBank/DDBJ databases">
        <title>Tahibacter sp., a new gammaproteobacterium isolated from the silt sample collected at pig farm.</title>
        <authorList>
            <person name="Chen H."/>
        </authorList>
    </citation>
    <scope>NUCLEOTIDE SEQUENCE</scope>
    <source>
        <strain evidence="11">P2K</strain>
    </source>
</reference>
<keyword evidence="12" id="KW-1185">Reference proteome</keyword>
<dbReference type="PANTHER" id="PTHR43047:SF72">
    <property type="entry name" value="OSMOSENSING HISTIDINE PROTEIN KINASE SLN1"/>
    <property type="match status" value="1"/>
</dbReference>
<feature type="modified residue" description="4-aspartylphosphate" evidence="6">
    <location>
        <position position="702"/>
    </location>
</feature>
<proteinExistence type="predicted"/>
<dbReference type="Pfam" id="PF00512">
    <property type="entry name" value="HisKA"/>
    <property type="match status" value="1"/>
</dbReference>
<dbReference type="InterPro" id="IPR004358">
    <property type="entry name" value="Sig_transdc_His_kin-like_C"/>
</dbReference>
<dbReference type="SMART" id="SM00387">
    <property type="entry name" value="HATPase_c"/>
    <property type="match status" value="1"/>
</dbReference>
<dbReference type="EMBL" id="JANFQO010000020">
    <property type="protein sequence ID" value="MCQ4166684.1"/>
    <property type="molecule type" value="Genomic_DNA"/>
</dbReference>
<protein>
    <recommendedName>
        <fullName evidence="2">histidine kinase</fullName>
        <ecNumber evidence="2">2.7.13.3</ecNumber>
    </recommendedName>
</protein>
<evidence type="ECO:0000313" key="11">
    <source>
        <dbReference type="EMBL" id="MCQ4166684.1"/>
    </source>
</evidence>
<dbReference type="PROSITE" id="PS50109">
    <property type="entry name" value="HIS_KIN"/>
    <property type="match status" value="1"/>
</dbReference>
<comment type="caution">
    <text evidence="11">The sequence shown here is derived from an EMBL/GenBank/DDBJ whole genome shotgun (WGS) entry which is preliminary data.</text>
</comment>
<dbReference type="GO" id="GO:0016301">
    <property type="term" value="F:kinase activity"/>
    <property type="evidence" value="ECO:0007669"/>
    <property type="project" value="UniProtKB-KW"/>
</dbReference>
<keyword evidence="7" id="KW-0812">Transmembrane</keyword>